<feature type="transmembrane region" description="Helical" evidence="2">
    <location>
        <begin position="108"/>
        <end position="130"/>
    </location>
</feature>
<evidence type="ECO:0000256" key="2">
    <source>
        <dbReference type="SAM" id="Phobius"/>
    </source>
</evidence>
<keyword evidence="4" id="KW-1185">Reference proteome</keyword>
<evidence type="ECO:0000256" key="1">
    <source>
        <dbReference type="SAM" id="MobiDB-lite"/>
    </source>
</evidence>
<dbReference type="Proteomes" id="UP001501585">
    <property type="component" value="Unassembled WGS sequence"/>
</dbReference>
<reference evidence="4" key="1">
    <citation type="journal article" date="2019" name="Int. J. Syst. Evol. Microbiol.">
        <title>The Global Catalogue of Microorganisms (GCM) 10K type strain sequencing project: providing services to taxonomists for standard genome sequencing and annotation.</title>
        <authorList>
            <consortium name="The Broad Institute Genomics Platform"/>
            <consortium name="The Broad Institute Genome Sequencing Center for Infectious Disease"/>
            <person name="Wu L."/>
            <person name="Ma J."/>
        </authorList>
    </citation>
    <scope>NUCLEOTIDE SEQUENCE [LARGE SCALE GENOMIC DNA]</scope>
    <source>
        <strain evidence="4">JCM 15313</strain>
    </source>
</reference>
<name>A0ABP5ETC0_9ACTN</name>
<keyword evidence="2" id="KW-0812">Transmembrane</keyword>
<gene>
    <name evidence="3" type="ORF">GCM10009799_38560</name>
</gene>
<evidence type="ECO:0000313" key="4">
    <source>
        <dbReference type="Proteomes" id="UP001501585"/>
    </source>
</evidence>
<feature type="region of interest" description="Disordered" evidence="1">
    <location>
        <begin position="1"/>
        <end position="21"/>
    </location>
</feature>
<keyword evidence="2" id="KW-0472">Membrane</keyword>
<protein>
    <recommendedName>
        <fullName evidence="5">Mercury ion transport protein</fullName>
    </recommendedName>
</protein>
<feature type="transmembrane region" description="Helical" evidence="2">
    <location>
        <begin position="30"/>
        <end position="63"/>
    </location>
</feature>
<keyword evidence="2" id="KW-1133">Transmembrane helix</keyword>
<organism evidence="3 4">
    <name type="scientific">Nocardiopsis rhodophaea</name>
    <dbReference type="NCBI Taxonomy" id="280238"/>
    <lineage>
        <taxon>Bacteria</taxon>
        <taxon>Bacillati</taxon>
        <taxon>Actinomycetota</taxon>
        <taxon>Actinomycetes</taxon>
        <taxon>Streptosporangiales</taxon>
        <taxon>Nocardiopsidaceae</taxon>
        <taxon>Nocardiopsis</taxon>
    </lineage>
</organism>
<dbReference type="EMBL" id="BAAAPC010000017">
    <property type="protein sequence ID" value="GAA2007281.1"/>
    <property type="molecule type" value="Genomic_DNA"/>
</dbReference>
<feature type="transmembrane region" description="Helical" evidence="2">
    <location>
        <begin position="69"/>
        <end position="87"/>
    </location>
</feature>
<proteinExistence type="predicted"/>
<evidence type="ECO:0008006" key="5">
    <source>
        <dbReference type="Google" id="ProtNLM"/>
    </source>
</evidence>
<dbReference type="RefSeq" id="WP_344105920.1">
    <property type="nucleotide sequence ID" value="NZ_BAAAPC010000017.1"/>
</dbReference>
<evidence type="ECO:0000313" key="3">
    <source>
        <dbReference type="EMBL" id="GAA2007281.1"/>
    </source>
</evidence>
<sequence length="133" mass="14168">MHLTRPNRDFVSVPRHKSASPNGKLPVGRIGVAGGLVGILCCVGPTVLALLGVVSAGTAYVWANDLYDGYAWWFRLAGLAVIGVLVWRSLRRRGQCSVTGVRGVRWRLLAVAGVAVATYGGLYALTTWLGTFA</sequence>
<accession>A0ABP5ETC0</accession>
<comment type="caution">
    <text evidence="3">The sequence shown here is derived from an EMBL/GenBank/DDBJ whole genome shotgun (WGS) entry which is preliminary data.</text>
</comment>